<dbReference type="CDD" id="cd07820">
    <property type="entry name" value="SRPBCC_3"/>
    <property type="match status" value="1"/>
</dbReference>
<organism evidence="1 2">
    <name type="scientific">Sediminibacterium ginsengisoli</name>
    <dbReference type="NCBI Taxonomy" id="413434"/>
    <lineage>
        <taxon>Bacteria</taxon>
        <taxon>Pseudomonadati</taxon>
        <taxon>Bacteroidota</taxon>
        <taxon>Chitinophagia</taxon>
        <taxon>Chitinophagales</taxon>
        <taxon>Chitinophagaceae</taxon>
        <taxon>Sediminibacterium</taxon>
    </lineage>
</organism>
<accession>A0A1T4JQ18</accession>
<sequence length="153" mass="18220">MSRTYSFKQVQILPVTPAVAWQFFSDPANLARITPPDLGFRVISLYHGNHIYPGQLIEYKVSPVAGISFYWMTEITHVKELEYFVDEQRYGPYSLWHHQHHFREVPQGVEMTDIVHYRIPFSFLGDIANSLFVKRRLQHIFEYRRKITETIFQ</sequence>
<dbReference type="EMBL" id="FUWH01000001">
    <property type="protein sequence ID" value="SJZ32254.1"/>
    <property type="molecule type" value="Genomic_DNA"/>
</dbReference>
<proteinExistence type="predicted"/>
<dbReference type="Proteomes" id="UP000190888">
    <property type="component" value="Unassembled WGS sequence"/>
</dbReference>
<gene>
    <name evidence="1" type="ORF">SAMN04488132_10160</name>
</gene>
<evidence type="ECO:0000313" key="1">
    <source>
        <dbReference type="EMBL" id="SJZ32254.1"/>
    </source>
</evidence>
<dbReference type="AlphaFoldDB" id="A0A1T4JQ18"/>
<dbReference type="InterPro" id="IPR023393">
    <property type="entry name" value="START-like_dom_sf"/>
</dbReference>
<reference evidence="1 2" key="1">
    <citation type="submission" date="2017-02" db="EMBL/GenBank/DDBJ databases">
        <authorList>
            <person name="Peterson S.W."/>
        </authorList>
    </citation>
    <scope>NUCLEOTIDE SEQUENCE [LARGE SCALE GENOMIC DNA]</scope>
    <source>
        <strain evidence="1 2">DSM 22335</strain>
    </source>
</reference>
<dbReference type="SUPFAM" id="SSF55961">
    <property type="entry name" value="Bet v1-like"/>
    <property type="match status" value="1"/>
</dbReference>
<name>A0A1T4JQ18_9BACT</name>
<dbReference type="OrthoDB" id="9793552at2"/>
<dbReference type="STRING" id="413434.SAMN04488132_10160"/>
<evidence type="ECO:0000313" key="2">
    <source>
        <dbReference type="Proteomes" id="UP000190888"/>
    </source>
</evidence>
<protein>
    <submittedName>
        <fullName evidence="1">Ligand-binding SRPBCC domain-containing protein</fullName>
    </submittedName>
</protein>
<dbReference type="Gene3D" id="3.30.530.20">
    <property type="match status" value="1"/>
</dbReference>
<keyword evidence="2" id="KW-1185">Reference proteome</keyword>
<dbReference type="RefSeq" id="WP_078829427.1">
    <property type="nucleotide sequence ID" value="NZ_FUWH01000001.1"/>
</dbReference>